<evidence type="ECO:0000256" key="3">
    <source>
        <dbReference type="ARBA" id="ARBA00022448"/>
    </source>
</evidence>
<keyword evidence="3" id="KW-0813">Transport</keyword>
<dbReference type="Gene3D" id="1.20.1530.20">
    <property type="match status" value="1"/>
</dbReference>
<sequence>MNNIVLLFVCLLLGMGLRAAKKFPDNAHLALNAFIIHISLPALIILQIHNVKLHTSLLFSIAMPWLMFSLGVLFFWALSARLKFTRETTGALMLAGGLANTSFVGLPMIEAFFGAPNMAIGILIDQLGTYLVLSTLGITVATIYSAGTGSKADIFKRIIAFPPLIALGIAFALMPFESPIWIADALKRLGDTLTPLALVSVGLQLRFDRTKGLKTALATGLGFKLLLAPAALALLYFSILGTTEETTRVTLFEAAMGPQIGGAIVAVQHGLNPPLVSLMVGVGISLSFLTLPLWSYALHHV</sequence>
<feature type="transmembrane region" description="Helical" evidence="8">
    <location>
        <begin position="29"/>
        <end position="46"/>
    </location>
</feature>
<proteinExistence type="inferred from homology"/>
<dbReference type="GO" id="GO:0055085">
    <property type="term" value="P:transmembrane transport"/>
    <property type="evidence" value="ECO:0007669"/>
    <property type="project" value="InterPro"/>
</dbReference>
<dbReference type="OrthoDB" id="9810457at2"/>
<dbReference type="Pfam" id="PF03547">
    <property type="entry name" value="Mem_trans"/>
    <property type="match status" value="1"/>
</dbReference>
<comment type="subcellular location">
    <subcellularLocation>
        <location evidence="1">Cell membrane</location>
        <topology evidence="1">Multi-pass membrane protein</topology>
    </subcellularLocation>
</comment>
<evidence type="ECO:0000256" key="7">
    <source>
        <dbReference type="ARBA" id="ARBA00023136"/>
    </source>
</evidence>
<evidence type="ECO:0000256" key="4">
    <source>
        <dbReference type="ARBA" id="ARBA00022475"/>
    </source>
</evidence>
<feature type="transmembrane region" description="Helical" evidence="8">
    <location>
        <begin position="275"/>
        <end position="298"/>
    </location>
</feature>
<organism evidence="9 10">
    <name type="scientific">Bradyrhizobium lablabi</name>
    <dbReference type="NCBI Taxonomy" id="722472"/>
    <lineage>
        <taxon>Bacteria</taxon>
        <taxon>Pseudomonadati</taxon>
        <taxon>Pseudomonadota</taxon>
        <taxon>Alphaproteobacteria</taxon>
        <taxon>Hyphomicrobiales</taxon>
        <taxon>Nitrobacteraceae</taxon>
        <taxon>Bradyrhizobium</taxon>
    </lineage>
</organism>
<feature type="transmembrane region" description="Helical" evidence="8">
    <location>
        <begin position="158"/>
        <end position="176"/>
    </location>
</feature>
<comment type="similarity">
    <text evidence="2">Belongs to the auxin efflux carrier (TC 2.A.69) family.</text>
</comment>
<feature type="transmembrane region" description="Helical" evidence="8">
    <location>
        <begin position="216"/>
        <end position="239"/>
    </location>
</feature>
<dbReference type="GO" id="GO:0005886">
    <property type="term" value="C:plasma membrane"/>
    <property type="evidence" value="ECO:0007669"/>
    <property type="project" value="UniProtKB-SubCell"/>
</dbReference>
<dbReference type="PANTHER" id="PTHR36838">
    <property type="entry name" value="AUXIN EFFLUX CARRIER FAMILY PROTEIN"/>
    <property type="match status" value="1"/>
</dbReference>
<gene>
    <name evidence="9" type="ORF">SAMN05444159_2677</name>
</gene>
<evidence type="ECO:0000256" key="1">
    <source>
        <dbReference type="ARBA" id="ARBA00004651"/>
    </source>
</evidence>
<dbReference type="EMBL" id="LT670844">
    <property type="protein sequence ID" value="SHK19758.1"/>
    <property type="molecule type" value="Genomic_DNA"/>
</dbReference>
<evidence type="ECO:0000256" key="2">
    <source>
        <dbReference type="ARBA" id="ARBA00010145"/>
    </source>
</evidence>
<feature type="transmembrane region" description="Helical" evidence="8">
    <location>
        <begin position="127"/>
        <end position="146"/>
    </location>
</feature>
<feature type="transmembrane region" description="Helical" evidence="8">
    <location>
        <begin position="58"/>
        <end position="78"/>
    </location>
</feature>
<accession>A0A1M6QHU8</accession>
<evidence type="ECO:0000256" key="8">
    <source>
        <dbReference type="SAM" id="Phobius"/>
    </source>
</evidence>
<keyword evidence="6 8" id="KW-1133">Transmembrane helix</keyword>
<evidence type="ECO:0000256" key="6">
    <source>
        <dbReference type="ARBA" id="ARBA00022989"/>
    </source>
</evidence>
<keyword evidence="7 8" id="KW-0472">Membrane</keyword>
<evidence type="ECO:0000313" key="10">
    <source>
        <dbReference type="Proteomes" id="UP000189935"/>
    </source>
</evidence>
<evidence type="ECO:0008006" key="11">
    <source>
        <dbReference type="Google" id="ProtNLM"/>
    </source>
</evidence>
<protein>
    <recommendedName>
        <fullName evidence="11">Transporter</fullName>
    </recommendedName>
</protein>
<dbReference type="PANTHER" id="PTHR36838:SF1">
    <property type="entry name" value="SLR1864 PROTEIN"/>
    <property type="match status" value="1"/>
</dbReference>
<dbReference type="RefSeq" id="WP_079538550.1">
    <property type="nucleotide sequence ID" value="NZ_LT670844.1"/>
</dbReference>
<keyword evidence="5 8" id="KW-0812">Transmembrane</keyword>
<evidence type="ECO:0000256" key="5">
    <source>
        <dbReference type="ARBA" id="ARBA00022692"/>
    </source>
</evidence>
<reference evidence="9 10" key="1">
    <citation type="submission" date="2016-11" db="EMBL/GenBank/DDBJ databases">
        <authorList>
            <person name="Jaros S."/>
            <person name="Januszkiewicz K."/>
            <person name="Wedrychowicz H."/>
        </authorList>
    </citation>
    <scope>NUCLEOTIDE SEQUENCE [LARGE SCALE GENOMIC DNA]</scope>
    <source>
        <strain evidence="9 10">GAS499</strain>
    </source>
</reference>
<dbReference type="Proteomes" id="UP000189935">
    <property type="component" value="Chromosome I"/>
</dbReference>
<feature type="transmembrane region" description="Helical" evidence="8">
    <location>
        <begin position="90"/>
        <end position="115"/>
    </location>
</feature>
<dbReference type="AlphaFoldDB" id="A0A1M6QHU8"/>
<name>A0A1M6QHU8_9BRAD</name>
<dbReference type="InterPro" id="IPR038770">
    <property type="entry name" value="Na+/solute_symporter_sf"/>
</dbReference>
<dbReference type="InterPro" id="IPR004776">
    <property type="entry name" value="Mem_transp_PIN-like"/>
</dbReference>
<keyword evidence="4" id="KW-1003">Cell membrane</keyword>
<evidence type="ECO:0000313" key="9">
    <source>
        <dbReference type="EMBL" id="SHK19758.1"/>
    </source>
</evidence>